<dbReference type="GO" id="GO:0055085">
    <property type="term" value="P:transmembrane transport"/>
    <property type="evidence" value="ECO:0007669"/>
    <property type="project" value="InterPro"/>
</dbReference>
<comment type="similarity">
    <text evidence="7">Belongs to the binding-protein-dependent transport system permease family.</text>
</comment>
<keyword evidence="3" id="KW-1003">Cell membrane</keyword>
<dbReference type="CDD" id="cd06261">
    <property type="entry name" value="TM_PBP2"/>
    <property type="match status" value="1"/>
</dbReference>
<feature type="transmembrane region" description="Helical" evidence="7">
    <location>
        <begin position="118"/>
        <end position="139"/>
    </location>
</feature>
<dbReference type="RefSeq" id="WP_176633247.1">
    <property type="nucleotide sequence ID" value="NZ_JAAMFM010000001.1"/>
</dbReference>
<dbReference type="Proteomes" id="UP000543556">
    <property type="component" value="Unassembled WGS sequence"/>
</dbReference>
<evidence type="ECO:0000256" key="4">
    <source>
        <dbReference type="ARBA" id="ARBA00022692"/>
    </source>
</evidence>
<accession>A0A7Y7IE42</accession>
<dbReference type="EMBL" id="JAAMFM010000001">
    <property type="protein sequence ID" value="NVM93522.1"/>
    <property type="molecule type" value="Genomic_DNA"/>
</dbReference>
<evidence type="ECO:0000256" key="6">
    <source>
        <dbReference type="ARBA" id="ARBA00023136"/>
    </source>
</evidence>
<evidence type="ECO:0000256" key="1">
    <source>
        <dbReference type="ARBA" id="ARBA00004651"/>
    </source>
</evidence>
<keyword evidence="6 7" id="KW-0472">Membrane</keyword>
<feature type="transmembrane region" description="Helical" evidence="7">
    <location>
        <begin position="286"/>
        <end position="307"/>
    </location>
</feature>
<gene>
    <name evidence="10" type="ORF">G6034_01110</name>
</gene>
<evidence type="ECO:0000256" key="5">
    <source>
        <dbReference type="ARBA" id="ARBA00022989"/>
    </source>
</evidence>
<dbReference type="GO" id="GO:0005886">
    <property type="term" value="C:plasma membrane"/>
    <property type="evidence" value="ECO:0007669"/>
    <property type="project" value="UniProtKB-SubCell"/>
</dbReference>
<comment type="subcellular location">
    <subcellularLocation>
        <location evidence="1 7">Cell membrane</location>
        <topology evidence="1 7">Multi-pass membrane protein</topology>
    </subcellularLocation>
</comment>
<sequence>MTTTQRLDAAPAGAANGGTRRRPSTDRRPRRPVGWGRIGAWAVLALAILVTVVPFLWMIRTALSSNHSLAANSASLLPADFSWGAFKRVFGMQSPEEALAQGGSGAAINFWLYLRNSFIVSTMVTVAQVFFSALAAYAFARLQWPGRDKVFSLFLATLLVPPIFTALPNFLLIKNLGLLNTFLGIALPTMLMTPFAIFFLRQFFLGMSREMEEAAKLDGASHLRIFFQIVAPNAVGPIATLSLLTFIAAWNDYFWPLLVGQEDKVRVLTVGLSVFKSQSPQGAPDWSGLMAATLVAALPILILFLAFGKKVVNSIGFSGIK</sequence>
<feature type="transmembrane region" description="Helical" evidence="7">
    <location>
        <begin position="185"/>
        <end position="204"/>
    </location>
</feature>
<feature type="transmembrane region" description="Helical" evidence="7">
    <location>
        <begin position="225"/>
        <end position="250"/>
    </location>
</feature>
<feature type="domain" description="ABC transmembrane type-1" evidence="9">
    <location>
        <begin position="114"/>
        <end position="307"/>
    </location>
</feature>
<feature type="transmembrane region" description="Helical" evidence="7">
    <location>
        <begin position="38"/>
        <end position="59"/>
    </location>
</feature>
<evidence type="ECO:0000256" key="8">
    <source>
        <dbReference type="SAM" id="MobiDB-lite"/>
    </source>
</evidence>
<keyword evidence="4 7" id="KW-0812">Transmembrane</keyword>
<dbReference type="PANTHER" id="PTHR43744:SF12">
    <property type="entry name" value="ABC TRANSPORTER PERMEASE PROTEIN MG189-RELATED"/>
    <property type="match status" value="1"/>
</dbReference>
<evidence type="ECO:0000256" key="2">
    <source>
        <dbReference type="ARBA" id="ARBA00022448"/>
    </source>
</evidence>
<dbReference type="InterPro" id="IPR035906">
    <property type="entry name" value="MetI-like_sf"/>
</dbReference>
<protein>
    <submittedName>
        <fullName evidence="10">Carbohydrate ABC transporter permease</fullName>
    </submittedName>
</protein>
<evidence type="ECO:0000313" key="10">
    <source>
        <dbReference type="EMBL" id="NVM93522.1"/>
    </source>
</evidence>
<feature type="region of interest" description="Disordered" evidence="8">
    <location>
        <begin position="1"/>
        <end position="31"/>
    </location>
</feature>
<feature type="transmembrane region" description="Helical" evidence="7">
    <location>
        <begin position="151"/>
        <end position="173"/>
    </location>
</feature>
<dbReference type="PROSITE" id="PS50928">
    <property type="entry name" value="ABC_TM1"/>
    <property type="match status" value="1"/>
</dbReference>
<dbReference type="PANTHER" id="PTHR43744">
    <property type="entry name" value="ABC TRANSPORTER PERMEASE PROTEIN MG189-RELATED-RELATED"/>
    <property type="match status" value="1"/>
</dbReference>
<evidence type="ECO:0000259" key="9">
    <source>
        <dbReference type="PROSITE" id="PS50928"/>
    </source>
</evidence>
<dbReference type="InterPro" id="IPR000515">
    <property type="entry name" value="MetI-like"/>
</dbReference>
<dbReference type="Pfam" id="PF00528">
    <property type="entry name" value="BPD_transp_1"/>
    <property type="match status" value="1"/>
</dbReference>
<dbReference type="AlphaFoldDB" id="A0A7Y7IE42"/>
<keyword evidence="5 7" id="KW-1133">Transmembrane helix</keyword>
<keyword evidence="2 7" id="KW-0813">Transport</keyword>
<comment type="caution">
    <text evidence="10">The sequence shown here is derived from an EMBL/GenBank/DDBJ whole genome shotgun (WGS) entry which is preliminary data.</text>
</comment>
<evidence type="ECO:0000313" key="11">
    <source>
        <dbReference type="Proteomes" id="UP000543556"/>
    </source>
</evidence>
<evidence type="ECO:0000256" key="7">
    <source>
        <dbReference type="RuleBase" id="RU363032"/>
    </source>
</evidence>
<organism evidence="10 11">
    <name type="scientific">Arthrobacter wenxiniae</name>
    <dbReference type="NCBI Taxonomy" id="2713570"/>
    <lineage>
        <taxon>Bacteria</taxon>
        <taxon>Bacillati</taxon>
        <taxon>Actinomycetota</taxon>
        <taxon>Actinomycetes</taxon>
        <taxon>Micrococcales</taxon>
        <taxon>Micrococcaceae</taxon>
        <taxon>Arthrobacter</taxon>
    </lineage>
</organism>
<dbReference type="SUPFAM" id="SSF161098">
    <property type="entry name" value="MetI-like"/>
    <property type="match status" value="1"/>
</dbReference>
<dbReference type="Gene3D" id="1.10.3720.10">
    <property type="entry name" value="MetI-like"/>
    <property type="match status" value="1"/>
</dbReference>
<keyword evidence="11" id="KW-1185">Reference proteome</keyword>
<reference evidence="10 11" key="1">
    <citation type="submission" date="2020-02" db="EMBL/GenBank/DDBJ databases">
        <title>Genome sequence of strain AETb3-4.</title>
        <authorList>
            <person name="Gao J."/>
            <person name="Zhang X."/>
        </authorList>
    </citation>
    <scope>NUCLEOTIDE SEQUENCE [LARGE SCALE GENOMIC DNA]</scope>
    <source>
        <strain evidence="10 11">AETb3-4</strain>
    </source>
</reference>
<name>A0A7Y7IE42_9MICC</name>
<evidence type="ECO:0000256" key="3">
    <source>
        <dbReference type="ARBA" id="ARBA00022475"/>
    </source>
</evidence>
<proteinExistence type="inferred from homology"/>